<evidence type="ECO:0000256" key="2">
    <source>
        <dbReference type="ARBA" id="ARBA00022664"/>
    </source>
</evidence>
<dbReference type="SMART" id="SM00386">
    <property type="entry name" value="HAT"/>
    <property type="match status" value="3"/>
</dbReference>
<dbReference type="InterPro" id="IPR011990">
    <property type="entry name" value="TPR-like_helical_dom_sf"/>
</dbReference>
<sequence length="536" mass="64111">MDKYSTIINSEKFSTLSLNATTYPKSLVNWENLLNYLIKTASPINKTIDGNTLRLITSIYESLLFNFPYLENYHVDYALLEYKLGNISSFHKIFKRALYLHNNRSLVLWISYLKICNEIVIDTKQLFKKYETAERYIGLHYHSGVFWMMYLDLLKLRCKTNQKYFIVLRKILEIPLHSFSNFYALWLSRIDDIRDLSELTYFIAEDDLLKKLKINKHYSGRKGPYLKEAKKAIKKFTKELYMVIQLHVLERYNLFESKLISQYYTSTDTLYPDVQIQTWSKYIDYTIELEIPDLIEINFQRALITFANYEFFWIKYAKWLINVSDNLISTKHILIQGLKSSTKKTKIIKLLSQVLISLNEIDTLDNILQELDNLYQNDITLCEDDELFWDYIEFGIFIANSSTKSRYGGDMRSLMMPQEFLDMIQKRLRLPDHIEEKNKIIHNILLLQSKENTKIIEDNIFKYVLENTKDDYLSHGQFWQDYCHLIFFDSNMSYIEKRQYIVKQIWPKIPKNDSTLKLTREFSNRYLPEDTQLLDI</sequence>
<dbReference type="GO" id="GO:0000395">
    <property type="term" value="P:mRNA 5'-splice site recognition"/>
    <property type="evidence" value="ECO:0007669"/>
    <property type="project" value="TreeGrafter"/>
</dbReference>
<keyword evidence="7" id="KW-1185">Reference proteome</keyword>
<dbReference type="GO" id="GO:0030627">
    <property type="term" value="F:pre-mRNA 5'-splice site binding"/>
    <property type="evidence" value="ECO:0007669"/>
    <property type="project" value="TreeGrafter"/>
</dbReference>
<dbReference type="AlphaFoldDB" id="A0A9P6WAU2"/>
<comment type="subcellular location">
    <subcellularLocation>
        <location evidence="1">Nucleus</location>
    </subcellularLocation>
</comment>
<evidence type="ECO:0000256" key="5">
    <source>
        <dbReference type="ARBA" id="ARBA00023242"/>
    </source>
</evidence>
<evidence type="ECO:0000313" key="7">
    <source>
        <dbReference type="Proteomes" id="UP000750334"/>
    </source>
</evidence>
<keyword evidence="3" id="KW-0677">Repeat</keyword>
<keyword evidence="2" id="KW-0507">mRNA processing</keyword>
<keyword evidence="4" id="KW-0508">mRNA splicing</keyword>
<proteinExistence type="predicted"/>
<organism evidence="6 7">
    <name type="scientific">Maudiozyma exigua</name>
    <name type="common">Yeast</name>
    <name type="synonym">Kazachstania exigua</name>
    <dbReference type="NCBI Taxonomy" id="34358"/>
    <lineage>
        <taxon>Eukaryota</taxon>
        <taxon>Fungi</taxon>
        <taxon>Dikarya</taxon>
        <taxon>Ascomycota</taxon>
        <taxon>Saccharomycotina</taxon>
        <taxon>Saccharomycetes</taxon>
        <taxon>Saccharomycetales</taxon>
        <taxon>Saccharomycetaceae</taxon>
        <taxon>Maudiozyma</taxon>
    </lineage>
</organism>
<dbReference type="GO" id="GO:0071004">
    <property type="term" value="C:U2-type prespliceosome"/>
    <property type="evidence" value="ECO:0007669"/>
    <property type="project" value="TreeGrafter"/>
</dbReference>
<dbReference type="Proteomes" id="UP000750334">
    <property type="component" value="Unassembled WGS sequence"/>
</dbReference>
<evidence type="ECO:0000256" key="4">
    <source>
        <dbReference type="ARBA" id="ARBA00023187"/>
    </source>
</evidence>
<reference evidence="6 7" key="1">
    <citation type="submission" date="2020-11" db="EMBL/GenBank/DDBJ databases">
        <title>Kefir isolates.</title>
        <authorList>
            <person name="Marcisauskas S."/>
            <person name="Kim Y."/>
            <person name="Blasche S."/>
        </authorList>
    </citation>
    <scope>NUCLEOTIDE SEQUENCE [LARGE SCALE GENOMIC DNA]</scope>
    <source>
        <strain evidence="6 7">OG2</strain>
    </source>
</reference>
<dbReference type="GO" id="GO:0005685">
    <property type="term" value="C:U1 snRNP"/>
    <property type="evidence" value="ECO:0007669"/>
    <property type="project" value="TreeGrafter"/>
</dbReference>
<dbReference type="SUPFAM" id="SSF48452">
    <property type="entry name" value="TPR-like"/>
    <property type="match status" value="1"/>
</dbReference>
<dbReference type="Gene3D" id="1.25.40.10">
    <property type="entry name" value="Tetratricopeptide repeat domain"/>
    <property type="match status" value="2"/>
</dbReference>
<keyword evidence="5" id="KW-0539">Nucleus</keyword>
<dbReference type="InterPro" id="IPR003107">
    <property type="entry name" value="HAT"/>
</dbReference>
<evidence type="ECO:0000313" key="6">
    <source>
        <dbReference type="EMBL" id="KAG0668911.1"/>
    </source>
</evidence>
<dbReference type="InterPro" id="IPR059164">
    <property type="entry name" value="HAT_PRP39_C"/>
</dbReference>
<protein>
    <submittedName>
        <fullName evidence="6">Uncharacterized protein</fullName>
    </submittedName>
</protein>
<evidence type="ECO:0000256" key="3">
    <source>
        <dbReference type="ARBA" id="ARBA00022737"/>
    </source>
</evidence>
<dbReference type="OrthoDB" id="10265668at2759"/>
<dbReference type="GO" id="GO:0000243">
    <property type="term" value="C:commitment complex"/>
    <property type="evidence" value="ECO:0007669"/>
    <property type="project" value="TreeGrafter"/>
</dbReference>
<dbReference type="EMBL" id="PUHR01000054">
    <property type="protein sequence ID" value="KAG0668911.1"/>
    <property type="molecule type" value="Genomic_DNA"/>
</dbReference>
<name>A0A9P6WAU2_MAUEX</name>
<comment type="caution">
    <text evidence="6">The sequence shown here is derived from an EMBL/GenBank/DDBJ whole genome shotgun (WGS) entry which is preliminary data.</text>
</comment>
<dbReference type="PANTHER" id="PTHR17204">
    <property type="entry name" value="PRE-MRNA PROCESSING PROTEIN PRP39-RELATED"/>
    <property type="match status" value="1"/>
</dbReference>
<dbReference type="PANTHER" id="PTHR17204:SF23">
    <property type="entry name" value="U1 SMALL NUCLEAR RIBONUCLEOPROTEIN COMPONENT PRP42"/>
    <property type="match status" value="1"/>
</dbReference>
<evidence type="ECO:0000256" key="1">
    <source>
        <dbReference type="ARBA" id="ARBA00004123"/>
    </source>
</evidence>
<accession>A0A9P6WAU2</accession>
<dbReference type="Pfam" id="PF23241">
    <property type="entry name" value="HAT_PRP39_C"/>
    <property type="match status" value="1"/>
</dbReference>
<gene>
    <name evidence="6" type="ORF">C6P45_004261</name>
</gene>
<dbReference type="Pfam" id="PF23240">
    <property type="entry name" value="HAT_PRP39_N"/>
    <property type="match status" value="1"/>
</dbReference>